<organism evidence="2 3">
    <name type="scientific">Romanomermis culicivorax</name>
    <name type="common">Nematode worm</name>
    <dbReference type="NCBI Taxonomy" id="13658"/>
    <lineage>
        <taxon>Eukaryota</taxon>
        <taxon>Metazoa</taxon>
        <taxon>Ecdysozoa</taxon>
        <taxon>Nematoda</taxon>
        <taxon>Enoplea</taxon>
        <taxon>Dorylaimia</taxon>
        <taxon>Mermithida</taxon>
        <taxon>Mermithoidea</taxon>
        <taxon>Mermithidae</taxon>
        <taxon>Romanomermis</taxon>
    </lineage>
</organism>
<evidence type="ECO:0000313" key="3">
    <source>
        <dbReference type="WBParaSite" id="nRc.2.0.1.t39497-RA"/>
    </source>
</evidence>
<feature type="signal peptide" evidence="1">
    <location>
        <begin position="1"/>
        <end position="26"/>
    </location>
</feature>
<accession>A0A915KP35</accession>
<sequence>MITSFLVWVLLKVYVISMRFSEEILALDTTSINSTIVCCTCNGQLSCESMQINISCWSSLRIRISKQGNAFREIHFSSMNHIFILCLFGYLCCIKTCFSVCCNDIAKCNCRDKNRVYRKDICLDCTEPKPWCSRGKCNKLGCNCEGGCRPGQSCTECFKKKPPLNCKT</sequence>
<protein>
    <submittedName>
        <fullName evidence="3">Uncharacterized protein</fullName>
    </submittedName>
</protein>
<keyword evidence="1" id="KW-0732">Signal</keyword>
<name>A0A915KP35_ROMCU</name>
<dbReference type="AlphaFoldDB" id="A0A915KP35"/>
<proteinExistence type="predicted"/>
<feature type="chain" id="PRO_5037617189" evidence="1">
    <location>
        <begin position="27"/>
        <end position="168"/>
    </location>
</feature>
<dbReference type="WBParaSite" id="nRc.2.0.1.t39497-RA">
    <property type="protein sequence ID" value="nRc.2.0.1.t39497-RA"/>
    <property type="gene ID" value="nRc.2.0.1.g39497"/>
</dbReference>
<keyword evidence="2" id="KW-1185">Reference proteome</keyword>
<evidence type="ECO:0000256" key="1">
    <source>
        <dbReference type="SAM" id="SignalP"/>
    </source>
</evidence>
<dbReference type="Proteomes" id="UP000887565">
    <property type="component" value="Unplaced"/>
</dbReference>
<reference evidence="3" key="1">
    <citation type="submission" date="2022-11" db="UniProtKB">
        <authorList>
            <consortium name="WormBaseParasite"/>
        </authorList>
    </citation>
    <scope>IDENTIFICATION</scope>
</reference>
<evidence type="ECO:0000313" key="2">
    <source>
        <dbReference type="Proteomes" id="UP000887565"/>
    </source>
</evidence>